<proteinExistence type="predicted"/>
<feature type="region of interest" description="Disordered" evidence="1">
    <location>
        <begin position="443"/>
        <end position="469"/>
    </location>
</feature>
<evidence type="ECO:0000313" key="4">
    <source>
        <dbReference type="Proteomes" id="UP001499987"/>
    </source>
</evidence>
<evidence type="ECO:0000256" key="1">
    <source>
        <dbReference type="SAM" id="MobiDB-lite"/>
    </source>
</evidence>
<evidence type="ECO:0000259" key="2">
    <source>
        <dbReference type="Pfam" id="PF01494"/>
    </source>
</evidence>
<sequence>MQDGDRTGRGHAVVAGAGIGGLLAARVLSESFARVTVVDRDALPEGGGPRRGVPQSHHAHGMLSKGFEVLQDLFPGLREDLVARGALVRDVQADVNWFNDGRRLLRAPSGLPCLMVSRPELERHLRSRVAALPGVEIQQRTEVLEPVADPAGGRVTGVRLLRVNAEPEVLAADLVVDATGRSNRGATWLRTLGYAPAPEERVDSGLVYVSREYRRSPGDADADAFVVGASADAPRGGVALSGEGDRWLVTLFGMNGDVPPVDPEGYHRFAQRLPVPDLHRLLERLEPLTDPRLMRSPVSIRRRYERLERFPEGYLVLADALCQFNPTYGQGMTVAACEAAALRECLAEASGEPLARRFFRRPAVITDVAWDMSVGGDLRFPFVDGRRSPRVRLLNRYVARIHRAAEADAGVGRAFLAVANLAEPPQRLLAPAVLARVVRPARPAPAARLRSVPAAEPGPTAERPERAAS</sequence>
<feature type="compositionally biased region" description="Low complexity" evidence="1">
    <location>
        <begin position="443"/>
        <end position="455"/>
    </location>
</feature>
<name>A0ABP4ENZ1_9ACTN</name>
<feature type="domain" description="FAD-binding" evidence="2">
    <location>
        <begin position="13"/>
        <end position="349"/>
    </location>
</feature>
<dbReference type="Gene3D" id="3.50.50.60">
    <property type="entry name" value="FAD/NAD(P)-binding domain"/>
    <property type="match status" value="1"/>
</dbReference>
<dbReference type="GO" id="GO:0004497">
    <property type="term" value="F:monooxygenase activity"/>
    <property type="evidence" value="ECO:0007669"/>
    <property type="project" value="UniProtKB-KW"/>
</dbReference>
<reference evidence="4" key="1">
    <citation type="journal article" date="2019" name="Int. J. Syst. Evol. Microbiol.">
        <title>The Global Catalogue of Microorganisms (GCM) 10K type strain sequencing project: providing services to taxonomists for standard genome sequencing and annotation.</title>
        <authorList>
            <consortium name="The Broad Institute Genomics Platform"/>
            <consortium name="The Broad Institute Genome Sequencing Center for Infectious Disease"/>
            <person name="Wu L."/>
            <person name="Ma J."/>
        </authorList>
    </citation>
    <scope>NUCLEOTIDE SEQUENCE [LARGE SCALE GENOMIC DNA]</scope>
    <source>
        <strain evidence="4">JCM 13002</strain>
    </source>
</reference>
<dbReference type="SUPFAM" id="SSF51905">
    <property type="entry name" value="FAD/NAD(P)-binding domain"/>
    <property type="match status" value="1"/>
</dbReference>
<dbReference type="InterPro" id="IPR036188">
    <property type="entry name" value="FAD/NAD-bd_sf"/>
</dbReference>
<dbReference type="Pfam" id="PF01494">
    <property type="entry name" value="FAD_binding_3"/>
    <property type="match status" value="1"/>
</dbReference>
<dbReference type="PANTHER" id="PTHR43422:SF3">
    <property type="entry name" value="THIAMINE THIAZOLE SYNTHASE"/>
    <property type="match status" value="1"/>
</dbReference>
<dbReference type="PANTHER" id="PTHR43422">
    <property type="entry name" value="THIAMINE THIAZOLE SYNTHASE"/>
    <property type="match status" value="1"/>
</dbReference>
<keyword evidence="3" id="KW-0560">Oxidoreductase</keyword>
<gene>
    <name evidence="3" type="ORF">GCM10009663_63670</name>
</gene>
<accession>A0ABP4ENZ1</accession>
<comment type="caution">
    <text evidence="3">The sequence shown here is derived from an EMBL/GenBank/DDBJ whole genome shotgun (WGS) entry which is preliminary data.</text>
</comment>
<dbReference type="EMBL" id="BAAALD010000091">
    <property type="protein sequence ID" value="GAA1114283.1"/>
    <property type="molecule type" value="Genomic_DNA"/>
</dbReference>
<keyword evidence="3" id="KW-0503">Monooxygenase</keyword>
<keyword evidence="4" id="KW-1185">Reference proteome</keyword>
<dbReference type="Proteomes" id="UP001499987">
    <property type="component" value="Unassembled WGS sequence"/>
</dbReference>
<protein>
    <submittedName>
        <fullName evidence="3">FAD-binding monooxygenase</fullName>
    </submittedName>
</protein>
<evidence type="ECO:0000313" key="3">
    <source>
        <dbReference type="EMBL" id="GAA1114283.1"/>
    </source>
</evidence>
<dbReference type="RefSeq" id="WP_344627164.1">
    <property type="nucleotide sequence ID" value="NZ_BAAALD010000091.1"/>
</dbReference>
<organism evidence="3 4">
    <name type="scientific">Kitasatospora arboriphila</name>
    <dbReference type="NCBI Taxonomy" id="258052"/>
    <lineage>
        <taxon>Bacteria</taxon>
        <taxon>Bacillati</taxon>
        <taxon>Actinomycetota</taxon>
        <taxon>Actinomycetes</taxon>
        <taxon>Kitasatosporales</taxon>
        <taxon>Streptomycetaceae</taxon>
        <taxon>Kitasatospora</taxon>
    </lineage>
</organism>
<dbReference type="InterPro" id="IPR002938">
    <property type="entry name" value="FAD-bd"/>
</dbReference>